<accession>A0A1Y1UNQ6</accession>
<dbReference type="PROSITE" id="PS50181">
    <property type="entry name" value="FBOX"/>
    <property type="match status" value="1"/>
</dbReference>
<dbReference type="Pfam" id="PF12937">
    <property type="entry name" value="F-box-like"/>
    <property type="match status" value="1"/>
</dbReference>
<evidence type="ECO:0000313" key="3">
    <source>
        <dbReference type="Proteomes" id="UP000193218"/>
    </source>
</evidence>
<keyword evidence="3" id="KW-1185">Reference proteome</keyword>
<protein>
    <recommendedName>
        <fullName evidence="1">F-box domain-containing protein</fullName>
    </recommendedName>
</protein>
<dbReference type="Proteomes" id="UP000193218">
    <property type="component" value="Unassembled WGS sequence"/>
</dbReference>
<organism evidence="2 3">
    <name type="scientific">Kockovaella imperatae</name>
    <dbReference type="NCBI Taxonomy" id="4999"/>
    <lineage>
        <taxon>Eukaryota</taxon>
        <taxon>Fungi</taxon>
        <taxon>Dikarya</taxon>
        <taxon>Basidiomycota</taxon>
        <taxon>Agaricomycotina</taxon>
        <taxon>Tremellomycetes</taxon>
        <taxon>Tremellales</taxon>
        <taxon>Cuniculitremaceae</taxon>
        <taxon>Kockovaella</taxon>
    </lineage>
</organism>
<feature type="domain" description="F-box" evidence="1">
    <location>
        <begin position="7"/>
        <end position="45"/>
    </location>
</feature>
<reference evidence="2 3" key="1">
    <citation type="submission" date="2017-03" db="EMBL/GenBank/DDBJ databases">
        <title>Widespread Adenine N6-methylation of Active Genes in Fungi.</title>
        <authorList>
            <consortium name="DOE Joint Genome Institute"/>
            <person name="Mondo S.J."/>
            <person name="Dannebaum R.O."/>
            <person name="Kuo R.C."/>
            <person name="Louie K.B."/>
            <person name="Bewick A.J."/>
            <person name="Labutti K."/>
            <person name="Haridas S."/>
            <person name="Kuo A."/>
            <person name="Salamov A."/>
            <person name="Ahrendt S.R."/>
            <person name="Lau R."/>
            <person name="Bowen B.P."/>
            <person name="Lipzen A."/>
            <person name="Sullivan W."/>
            <person name="Andreopoulos W.B."/>
            <person name="Clum A."/>
            <person name="Lindquist E."/>
            <person name="Daum C."/>
            <person name="Northen T.R."/>
            <person name="Ramamoorthy G."/>
            <person name="Schmitz R.J."/>
            <person name="Gryganskyi A."/>
            <person name="Culley D."/>
            <person name="Magnuson J."/>
            <person name="James T.Y."/>
            <person name="O'Malley M.A."/>
            <person name="Stajich J.E."/>
            <person name="Spatafora J.W."/>
            <person name="Visel A."/>
            <person name="Grigoriev I.V."/>
        </authorList>
    </citation>
    <scope>NUCLEOTIDE SEQUENCE [LARGE SCALE GENOMIC DNA]</scope>
    <source>
        <strain evidence="2 3">NRRL Y-17943</strain>
    </source>
</reference>
<comment type="caution">
    <text evidence="2">The sequence shown here is derived from an EMBL/GenBank/DDBJ whole genome shotgun (WGS) entry which is preliminary data.</text>
</comment>
<dbReference type="InterPro" id="IPR036322">
    <property type="entry name" value="WD40_repeat_dom_sf"/>
</dbReference>
<dbReference type="EMBL" id="NBSH01000002">
    <property type="protein sequence ID" value="ORX39678.1"/>
    <property type="molecule type" value="Genomic_DNA"/>
</dbReference>
<proteinExistence type="predicted"/>
<dbReference type="InParanoid" id="A0A1Y1UNQ6"/>
<dbReference type="Gene3D" id="1.20.1280.50">
    <property type="match status" value="1"/>
</dbReference>
<dbReference type="InterPro" id="IPR001810">
    <property type="entry name" value="F-box_dom"/>
</dbReference>
<name>A0A1Y1UNQ6_9TREE</name>
<dbReference type="Gene3D" id="2.130.10.10">
    <property type="entry name" value="YVTN repeat-like/Quinoprotein amine dehydrogenase"/>
    <property type="match status" value="1"/>
</dbReference>
<evidence type="ECO:0000259" key="1">
    <source>
        <dbReference type="PROSITE" id="PS50181"/>
    </source>
</evidence>
<dbReference type="SUPFAM" id="SSF81383">
    <property type="entry name" value="F-box domain"/>
    <property type="match status" value="1"/>
</dbReference>
<dbReference type="InterPro" id="IPR015943">
    <property type="entry name" value="WD40/YVTN_repeat-like_dom_sf"/>
</dbReference>
<dbReference type="GeneID" id="33559629"/>
<dbReference type="SUPFAM" id="SSF50978">
    <property type="entry name" value="WD40 repeat-like"/>
    <property type="match status" value="1"/>
</dbReference>
<sequence>MITDDTGQHLQTLPDDVLSHLLRYLDLEELLRLQQVNRQLRERVITLGLPQYLVRHAQNHVTLCPQQDSWKPYDLVRRNLTILQNLKARQWHALQIGPTWQSPVIPTLTLTPSMLLLGVGGKLLVHPLHDWPTSGGKVVGRAKEHLIASKGTGSGADIIGVAPLVDDGSAFTVAQFDGTLQTYTYENSGLRPGTRWRHADGANVHTLSASSKGDLMLTSTSAGVVSIFSPTSPRGPLEAFSLPTSARAWSSLVATSHASLDPSIMVGVHGGILIYPMSPTGVVNTPRKLLGPDKPSRSSPYCLTFPSKPSVHHPSLLLSAWYDSHLRIHDLRSPDISPQMEFADPWQWADASAMYCATYFAENHIAGGGSRHGTVSLFDIRQPKAGWSIFTPGGKGSPVYALQGEGGRLWGVTERRAFALSFDGSGGIPAGLVASNARAPRTDVRHTPSGWKGRGGKWRWTVRYNESADVCTGYNHSERGVNLFESLAAA</sequence>
<evidence type="ECO:0000313" key="2">
    <source>
        <dbReference type="EMBL" id="ORX39678.1"/>
    </source>
</evidence>
<dbReference type="InterPro" id="IPR036047">
    <property type="entry name" value="F-box-like_dom_sf"/>
</dbReference>
<dbReference type="OrthoDB" id="1259151at2759"/>
<gene>
    <name evidence="2" type="ORF">BD324DRAFT_648311</name>
</gene>
<dbReference type="CDD" id="cd09917">
    <property type="entry name" value="F-box_SF"/>
    <property type="match status" value="1"/>
</dbReference>
<dbReference type="RefSeq" id="XP_021873463.1">
    <property type="nucleotide sequence ID" value="XM_022017820.1"/>
</dbReference>
<dbReference type="AlphaFoldDB" id="A0A1Y1UNQ6"/>